<dbReference type="Proteomes" id="UP000274822">
    <property type="component" value="Unassembled WGS sequence"/>
</dbReference>
<keyword evidence="3" id="KW-1185">Reference proteome</keyword>
<keyword evidence="1" id="KW-1133">Transmembrane helix</keyword>
<dbReference type="EMBL" id="RBNJ01006925">
    <property type="protein sequence ID" value="RUS28237.1"/>
    <property type="molecule type" value="Genomic_DNA"/>
</dbReference>
<keyword evidence="1" id="KW-0812">Transmembrane</keyword>
<evidence type="ECO:0000256" key="1">
    <source>
        <dbReference type="SAM" id="Phobius"/>
    </source>
</evidence>
<protein>
    <submittedName>
        <fullName evidence="2">Uncharacterized protein</fullName>
    </submittedName>
</protein>
<accession>A0A433QEM8</accession>
<organism evidence="2 3">
    <name type="scientific">Jimgerdemannia flammicorona</name>
    <dbReference type="NCBI Taxonomy" id="994334"/>
    <lineage>
        <taxon>Eukaryota</taxon>
        <taxon>Fungi</taxon>
        <taxon>Fungi incertae sedis</taxon>
        <taxon>Mucoromycota</taxon>
        <taxon>Mucoromycotina</taxon>
        <taxon>Endogonomycetes</taxon>
        <taxon>Endogonales</taxon>
        <taxon>Endogonaceae</taxon>
        <taxon>Jimgerdemannia</taxon>
    </lineage>
</organism>
<reference evidence="2 3" key="1">
    <citation type="journal article" date="2018" name="New Phytol.">
        <title>Phylogenomics of Endogonaceae and evolution of mycorrhizas within Mucoromycota.</title>
        <authorList>
            <person name="Chang Y."/>
            <person name="Desiro A."/>
            <person name="Na H."/>
            <person name="Sandor L."/>
            <person name="Lipzen A."/>
            <person name="Clum A."/>
            <person name="Barry K."/>
            <person name="Grigoriev I.V."/>
            <person name="Martin F.M."/>
            <person name="Stajich J.E."/>
            <person name="Smith M.E."/>
            <person name="Bonito G."/>
            <person name="Spatafora J.W."/>
        </authorList>
    </citation>
    <scope>NUCLEOTIDE SEQUENCE [LARGE SCALE GENOMIC DNA]</scope>
    <source>
        <strain evidence="2 3">AD002</strain>
    </source>
</reference>
<evidence type="ECO:0000313" key="3">
    <source>
        <dbReference type="Proteomes" id="UP000274822"/>
    </source>
</evidence>
<keyword evidence="1" id="KW-0472">Membrane</keyword>
<evidence type="ECO:0000313" key="2">
    <source>
        <dbReference type="EMBL" id="RUS28237.1"/>
    </source>
</evidence>
<comment type="caution">
    <text evidence="2">The sequence shown here is derived from an EMBL/GenBank/DDBJ whole genome shotgun (WGS) entry which is preliminary data.</text>
</comment>
<feature type="transmembrane region" description="Helical" evidence="1">
    <location>
        <begin position="73"/>
        <end position="96"/>
    </location>
</feature>
<sequence>MSIMRHGVYLGGGVEFTRKGHREQTLNIFFFRVIAYLVFLRNYDDPCCPPEARPIVYKLGPESSPVLPGWPTLGNGVGVVAVCAWMSLSLPNRCYFRTRRRWLKNRSLQGTRTIRGSM</sequence>
<name>A0A433QEM8_9FUNG</name>
<gene>
    <name evidence="2" type="ORF">BC938DRAFT_482121</name>
</gene>
<feature type="transmembrane region" description="Helical" evidence="1">
    <location>
        <begin position="26"/>
        <end position="43"/>
    </location>
</feature>
<dbReference type="AlphaFoldDB" id="A0A433QEM8"/>
<proteinExistence type="predicted"/>